<dbReference type="EMBL" id="JACICB010000004">
    <property type="protein sequence ID" value="MBB3704948.1"/>
    <property type="molecule type" value="Genomic_DNA"/>
</dbReference>
<evidence type="ECO:0000313" key="5">
    <source>
        <dbReference type="Proteomes" id="UP000577697"/>
    </source>
</evidence>
<dbReference type="PANTHER" id="PTHR43677:SF4">
    <property type="entry name" value="QUINONE OXIDOREDUCTASE-LIKE PROTEIN 2"/>
    <property type="match status" value="1"/>
</dbReference>
<dbReference type="Gene3D" id="3.90.180.10">
    <property type="entry name" value="Medium-chain alcohol dehydrogenases, catalytic domain"/>
    <property type="match status" value="1"/>
</dbReference>
<dbReference type="EMBL" id="CP015007">
    <property type="protein sequence ID" value="AMS45287.1"/>
    <property type="molecule type" value="Genomic_DNA"/>
</dbReference>
<proteinExistence type="predicted"/>
<dbReference type="EC" id="1.6.5.5" evidence="3"/>
<organism evidence="2 4">
    <name type="scientific">Aminobacter aminovorans</name>
    <name type="common">Chelatobacter heintzii</name>
    <dbReference type="NCBI Taxonomy" id="83263"/>
    <lineage>
        <taxon>Bacteria</taxon>
        <taxon>Pseudomonadati</taxon>
        <taxon>Pseudomonadota</taxon>
        <taxon>Alphaproteobacteria</taxon>
        <taxon>Hyphomicrobiales</taxon>
        <taxon>Phyllobacteriaceae</taxon>
        <taxon>Aminobacter</taxon>
    </lineage>
</organism>
<feature type="domain" description="Enoyl reductase (ER)" evidence="1">
    <location>
        <begin position="10"/>
        <end position="327"/>
    </location>
</feature>
<dbReference type="CDD" id="cd08241">
    <property type="entry name" value="QOR1"/>
    <property type="match status" value="1"/>
</dbReference>
<reference evidence="3 5" key="2">
    <citation type="submission" date="2020-08" db="EMBL/GenBank/DDBJ databases">
        <title>Genomic Encyclopedia of Type Strains, Phase IV (KMG-IV): sequencing the most valuable type-strain genomes for metagenomic binning, comparative biology and taxonomic classification.</title>
        <authorList>
            <person name="Goeker M."/>
        </authorList>
    </citation>
    <scope>NUCLEOTIDE SEQUENCE [LARGE SCALE GENOMIC DNA]</scope>
    <source>
        <strain evidence="3 5">DSM 10368</strain>
    </source>
</reference>
<dbReference type="Gene3D" id="3.40.50.720">
    <property type="entry name" value="NAD(P)-binding Rossmann-like Domain"/>
    <property type="match status" value="1"/>
</dbReference>
<dbReference type="InterPro" id="IPR036291">
    <property type="entry name" value="NAD(P)-bd_dom_sf"/>
</dbReference>
<keyword evidence="5" id="KW-1185">Reference proteome</keyword>
<dbReference type="InterPro" id="IPR013149">
    <property type="entry name" value="ADH-like_C"/>
</dbReference>
<sequence length="335" mass="35315">MQAALLHEFGQLDTLSWEQSKDPVARRDEIVVEVITAEVNFPDLLVIEGKYQFKPPLPFSPGKGAVGRVCGIGSDVVEFAMGDIVIANVEYGAFAEKLAAPAAHCVKVPDGIPFDKAVAMGLVYHTAWLALKERAQLARDESVLVLGASGGVGLATIELAKALGAGKVIAAIRGDRGADIVKAAGADEIVDLAAANLKDHLREQIAGLTEGKGVDIVVDPLGGDATSAALRALAWCGRLIVVGFASGDLPSFHGGYLLVKNISVLGLQSSDYRNRRPEMARAAQCAIFDFYQQGIIDPPIGATLPLANFAHALSMVANGEIRGRIILEASRNDRS</sequence>
<dbReference type="InterPro" id="IPR011032">
    <property type="entry name" value="GroES-like_sf"/>
</dbReference>
<keyword evidence="2" id="KW-0614">Plasmid</keyword>
<dbReference type="KEGG" id="aak:AA2016_6392"/>
<accession>A0AAC9ATS7</accession>
<dbReference type="PANTHER" id="PTHR43677">
    <property type="entry name" value="SHORT-CHAIN DEHYDROGENASE/REDUCTASE"/>
    <property type="match status" value="1"/>
</dbReference>
<dbReference type="AlphaFoldDB" id="A0AAC9ATS7"/>
<dbReference type="Pfam" id="PF00107">
    <property type="entry name" value="ADH_zinc_N"/>
    <property type="match status" value="1"/>
</dbReference>
<dbReference type="SUPFAM" id="SSF51735">
    <property type="entry name" value="NAD(P)-binding Rossmann-fold domains"/>
    <property type="match status" value="1"/>
</dbReference>
<evidence type="ECO:0000313" key="2">
    <source>
        <dbReference type="EMBL" id="AMS45287.1"/>
    </source>
</evidence>
<evidence type="ECO:0000313" key="3">
    <source>
        <dbReference type="EMBL" id="MBB3704948.1"/>
    </source>
</evidence>
<keyword evidence="3" id="KW-0560">Oxidoreductase</keyword>
<dbReference type="Pfam" id="PF08240">
    <property type="entry name" value="ADH_N"/>
    <property type="match status" value="1"/>
</dbReference>
<dbReference type="SUPFAM" id="SSF50129">
    <property type="entry name" value="GroES-like"/>
    <property type="match status" value="1"/>
</dbReference>
<dbReference type="InterPro" id="IPR020843">
    <property type="entry name" value="ER"/>
</dbReference>
<name>A0AAC9ATS7_AMIAI</name>
<dbReference type="Proteomes" id="UP000577697">
    <property type="component" value="Unassembled WGS sequence"/>
</dbReference>
<dbReference type="SMART" id="SM00829">
    <property type="entry name" value="PKS_ER"/>
    <property type="match status" value="1"/>
</dbReference>
<evidence type="ECO:0000313" key="4">
    <source>
        <dbReference type="Proteomes" id="UP000075755"/>
    </source>
</evidence>
<dbReference type="InterPro" id="IPR051397">
    <property type="entry name" value="Zn-ADH-like_protein"/>
</dbReference>
<dbReference type="RefSeq" id="WP_083948913.1">
    <property type="nucleotide sequence ID" value="NZ_CP015007.1"/>
</dbReference>
<protein>
    <submittedName>
        <fullName evidence="2">Alcohol dehydrogenase</fullName>
    </submittedName>
    <submittedName>
        <fullName evidence="3">NADPH2:quinone reductase</fullName>
        <ecNumber evidence="3">1.6.5.5</ecNumber>
    </submittedName>
</protein>
<reference evidence="2 4" key="1">
    <citation type="submission" date="2016-03" db="EMBL/GenBank/DDBJ databases">
        <title>Complete genome of Aminobacter aminovorans KCTC 2477.</title>
        <authorList>
            <person name="Kim K.M."/>
        </authorList>
    </citation>
    <scope>NUCLEOTIDE SEQUENCE [LARGE SCALE GENOMIC DNA]</scope>
    <source>
        <strain evidence="2 4">KCTC 2477</strain>
        <plasmid evidence="2 4">pAA02</plasmid>
    </source>
</reference>
<dbReference type="GO" id="GO:0003960">
    <property type="term" value="F:quinone reductase (NADPH) activity"/>
    <property type="evidence" value="ECO:0007669"/>
    <property type="project" value="UniProtKB-EC"/>
</dbReference>
<dbReference type="Proteomes" id="UP000075755">
    <property type="component" value="Plasmid pAA02"/>
</dbReference>
<dbReference type="InterPro" id="IPR013154">
    <property type="entry name" value="ADH-like_N"/>
</dbReference>
<geneLocation type="plasmid" evidence="2 4">
    <name>pAA02</name>
</geneLocation>
<gene>
    <name evidence="2" type="ORF">AA2016_6392</name>
    <name evidence="3" type="ORF">FHS67_001258</name>
</gene>
<evidence type="ECO:0000259" key="1">
    <source>
        <dbReference type="SMART" id="SM00829"/>
    </source>
</evidence>